<name>A0AB39KWM2_9CAUL</name>
<feature type="chain" id="PRO_5044213290" evidence="1">
    <location>
        <begin position="27"/>
        <end position="229"/>
    </location>
</feature>
<dbReference type="InterPro" id="IPR019619">
    <property type="entry name" value="DUF2490"/>
</dbReference>
<dbReference type="RefSeq" id="WP_369061955.1">
    <property type="nucleotide sequence ID" value="NZ_CP158375.1"/>
</dbReference>
<reference evidence="2" key="1">
    <citation type="submission" date="2024-06" db="EMBL/GenBank/DDBJ databases">
        <title>Caulobacter inopinatus, sp. nov.</title>
        <authorList>
            <person name="Donachie S.P."/>
        </authorList>
    </citation>
    <scope>NUCLEOTIDE SEQUENCE</scope>
    <source>
        <strain evidence="2">73W</strain>
    </source>
</reference>
<evidence type="ECO:0000256" key="1">
    <source>
        <dbReference type="SAM" id="SignalP"/>
    </source>
</evidence>
<protein>
    <submittedName>
        <fullName evidence="2">DUF2490 domain-containing protein</fullName>
    </submittedName>
</protein>
<gene>
    <name evidence="2" type="ORF">ABOZ73_07345</name>
</gene>
<accession>A0AB39KWM2</accession>
<dbReference type="EMBL" id="CP158375">
    <property type="protein sequence ID" value="XDO98221.1"/>
    <property type="molecule type" value="Genomic_DNA"/>
</dbReference>
<dbReference type="Pfam" id="PF10677">
    <property type="entry name" value="DUF2490"/>
    <property type="match status" value="1"/>
</dbReference>
<proteinExistence type="predicted"/>
<keyword evidence="1" id="KW-0732">Signal</keyword>
<dbReference type="AlphaFoldDB" id="A0AB39KWM2"/>
<sequence length="229" mass="25250">MSTRFRFAPSASLMLAAALAAPPAIAADEDFQAWLSGTGTLALSPNIDAAGEAHLRYYDDAGYLGQMLLRPSVTYKLQDGWSLTGGYAYVRTDPKGGASSNEHRAWEQVGYRFVGNEKMTITGRTRLEQRFFEGRDGTGWRVRQQVRAAFNLPQAGKVQALVWNETFYSLNDTDFGQQSGFDQTRTFVGVSLPLASGATIEPGYLNQTVFRDGPDQSNHTLAVNLFTRF</sequence>
<evidence type="ECO:0000313" key="2">
    <source>
        <dbReference type="EMBL" id="XDO98221.1"/>
    </source>
</evidence>
<feature type="signal peptide" evidence="1">
    <location>
        <begin position="1"/>
        <end position="26"/>
    </location>
</feature>
<organism evidence="2">
    <name type="scientific">Caulobacter sp. 73W</name>
    <dbReference type="NCBI Taxonomy" id="3161137"/>
    <lineage>
        <taxon>Bacteria</taxon>
        <taxon>Pseudomonadati</taxon>
        <taxon>Pseudomonadota</taxon>
        <taxon>Alphaproteobacteria</taxon>
        <taxon>Caulobacterales</taxon>
        <taxon>Caulobacteraceae</taxon>
        <taxon>Caulobacter</taxon>
    </lineage>
</organism>